<sequence length="1487" mass="166367">MNKKKSSAIPIPNSKNNSLANSPINNNSGKTSTSAPTMFKPNLPPSSGGSQMKSSIPTTTTPSTSSSLSIPIKKPSTVGGGGSIFSAQGQKLRMSYSPSTNTSSSYGSLGMNTSRDRITMSTSSGSSSSSSYSSSTGGGGFLRPSVSNNSISSMPSSSPFSPIPSPKGLYVKSSTLTTSGTSSSSMNSPSSASPNIFLQPSPNNSLQPMLPSSSVYSSVPKTKTIGFAVPEPRYPLTTSQNSDTDERDESMDRSVLANQDLDFGTADDSSSDSEHFDGEEDYEEEEEEEEDDDEEFDTPPQSNNTITPINEDNNNNSKHSKNIKIDANKYINIETLNPQQIEKMVLEGWNDKIPRYHQKEACISILQNILELYNKSKNSSNNNNNNNSTTTTITTTTTPLSDKDIFKIPKIKSEFNDSNNNNNNKQTTTTTTTSNSIEPRNYLIQHAAGSGKSLTIACLVFNLYRLIENNTKKYDLILVLNDRRHLDTQLGSIVSKFLKDNDMTSIHHPGTVASLNKILKKGKTRVVITTMQKFTNLIEQDKFQKISSKYKSIAMISDEAHRSHGKSMSRKIHSVLTGETRQNSNITYFCFTCTPTARCLEMFGETKGNLKVPFHCYSLEKALQDKVVMSVIDNYTTVSILTKISQVNQNTSQSADQKALTKLNQNNTSLYNEKRTSYHLLKNSQSDRKIIQEKASYIIKHFVKLRELVNNSEFSCRAMLVTSNRNQILVYKTVLEQLIRGLPKDQRFDIIATFSPFIYRKKVKMDSDEKINGKYSDYFRKRDGISDIIKKDKKHRVQLIIVADKLQTGFDEPSLAVMYVDKTLRGANAVQTLGRLSRVVKGKKASYVVDFVNSRKEISDSFSQYWRETQLKGATRKTVLEHKLNRMFNKLSDIEPLANGKLNEAADYILKDDERRKKEKKSGSITDDIAHFVELSNQLFWENTSTPMTIRFLESVKFLVCQTRLKSQMTSIRGLLVQIENKSTLLGSSTAPISPNFEDSVINAQKVKMMKKNRTHMSSSDNIISKLNKQEEYRALDMIKKEKNYDDPIANSGSDLMDLDAENLEFAKEMWSSNPEFKLRSSLLAPVSTITTTTTTATTTTAEEQTNENSMDDQSFGFNTKMLDHVDSIEQVIEVVVEFVSRNGTTFENFIQNQSLVQLFPFIDPHNPNHHLYKTKLEKARQELYQKQIQLKLESSLHQKNDNDIVMSDSSNNNNNSNNNSLKSSVNSMFQLDIPLPVPLPSIIPASVIGKPHSEGRADDCLLEDCILSFCHDLDSKDSGLRVYAIQTLVQLSNKGIHKNNLHEVVGSINKILMNRHENISIKMISLDLLGQIALHDDATINQIIENQVILTVLKLIQSAEEPLKAKSCKFLAILSGENAIISNLIELQGIVNIVNCLDSYDFYVTEHALKLLIALSHEDRTTKIVRSSIENSVWTRLDHHKIHHISELSQQLKTLLTGPKRTLSQFQPSINAKRIRSTHSMLTKSN</sequence>
<feature type="compositionally biased region" description="Low complexity" evidence="1">
    <location>
        <begin position="1204"/>
        <end position="1222"/>
    </location>
</feature>
<dbReference type="Proteomes" id="UP000076078">
    <property type="component" value="Unassembled WGS sequence"/>
</dbReference>
<feature type="domain" description="SURP motif" evidence="2">
    <location>
        <begin position="1132"/>
        <end position="1173"/>
    </location>
</feature>
<dbReference type="InterPro" id="IPR000061">
    <property type="entry name" value="Surp"/>
</dbReference>
<dbReference type="GO" id="GO:0003723">
    <property type="term" value="F:RNA binding"/>
    <property type="evidence" value="ECO:0007669"/>
    <property type="project" value="InterPro"/>
</dbReference>
<evidence type="ECO:0000313" key="4">
    <source>
        <dbReference type="EMBL" id="KYQ93880.1"/>
    </source>
</evidence>
<feature type="compositionally biased region" description="Low complexity" evidence="1">
    <location>
        <begin position="95"/>
        <end position="108"/>
    </location>
</feature>
<protein>
    <submittedName>
        <fullName evidence="4">Uncharacterized protein</fullName>
    </submittedName>
</protein>
<dbReference type="InterPro" id="IPR027417">
    <property type="entry name" value="P-loop_NTPase"/>
</dbReference>
<feature type="compositionally biased region" description="Polar residues" evidence="1">
    <location>
        <begin position="299"/>
        <end position="308"/>
    </location>
</feature>
<evidence type="ECO:0000259" key="2">
    <source>
        <dbReference type="PROSITE" id="PS50128"/>
    </source>
</evidence>
<reference evidence="4 5" key="1">
    <citation type="submission" date="2015-12" db="EMBL/GenBank/DDBJ databases">
        <title>Dictyostelia acquired genes for synthesis and detection of signals that induce cell-type specialization by lateral gene transfer from prokaryotes.</title>
        <authorList>
            <person name="Gloeckner G."/>
            <person name="Schaap P."/>
        </authorList>
    </citation>
    <scope>NUCLEOTIDE SEQUENCE [LARGE SCALE GENOMIC DNA]</scope>
    <source>
        <strain evidence="4 5">TK</strain>
    </source>
</reference>
<dbReference type="SUPFAM" id="SSF48371">
    <property type="entry name" value="ARM repeat"/>
    <property type="match status" value="1"/>
</dbReference>
<dbReference type="InterPro" id="IPR035967">
    <property type="entry name" value="SWAP/Surp_sf"/>
</dbReference>
<feature type="compositionally biased region" description="Low complexity" evidence="1">
    <location>
        <begin position="16"/>
        <end position="28"/>
    </location>
</feature>
<feature type="domain" description="Helicase ATP-binding" evidence="3">
    <location>
        <begin position="433"/>
        <end position="613"/>
    </location>
</feature>
<dbReference type="EMBL" id="LODT01000025">
    <property type="protein sequence ID" value="KYQ93880.1"/>
    <property type="molecule type" value="Genomic_DNA"/>
</dbReference>
<dbReference type="Pfam" id="PF01805">
    <property type="entry name" value="Surp"/>
    <property type="match status" value="1"/>
</dbReference>
<keyword evidence="5" id="KW-1185">Reference proteome</keyword>
<feature type="compositionally biased region" description="Low complexity" evidence="1">
    <location>
        <begin position="121"/>
        <end position="135"/>
    </location>
</feature>
<dbReference type="GO" id="GO:0006396">
    <property type="term" value="P:RNA processing"/>
    <property type="evidence" value="ECO:0007669"/>
    <property type="project" value="InterPro"/>
</dbReference>
<dbReference type="InterPro" id="IPR055180">
    <property type="entry name" value="HsdR_RecA-like_helicase_dom_2"/>
</dbReference>
<dbReference type="FunCoup" id="A0A151ZJ17">
    <property type="interactions" value="425"/>
</dbReference>
<dbReference type="InterPro" id="IPR014001">
    <property type="entry name" value="Helicase_ATP-bd"/>
</dbReference>
<dbReference type="InterPro" id="IPR016024">
    <property type="entry name" value="ARM-type_fold"/>
</dbReference>
<feature type="region of interest" description="Disordered" evidence="1">
    <location>
        <begin position="412"/>
        <end position="434"/>
    </location>
</feature>
<gene>
    <name evidence="4" type="ORF">DLAC_05281</name>
</gene>
<feature type="compositionally biased region" description="Low complexity" evidence="1">
    <location>
        <begin position="173"/>
        <end position="193"/>
    </location>
</feature>
<dbReference type="Gene3D" id="3.40.50.300">
    <property type="entry name" value="P-loop containing nucleotide triphosphate hydrolases"/>
    <property type="match status" value="2"/>
</dbReference>
<feature type="compositionally biased region" description="Low complexity" evidence="1">
    <location>
        <begin position="53"/>
        <end position="77"/>
    </location>
</feature>
<feature type="region of interest" description="Disordered" evidence="1">
    <location>
        <begin position="1094"/>
        <end position="1113"/>
    </location>
</feature>
<dbReference type="PROSITE" id="PS50128">
    <property type="entry name" value="SURP"/>
    <property type="match status" value="1"/>
</dbReference>
<dbReference type="Pfam" id="PF18766">
    <property type="entry name" value="SWI2_SNF2"/>
    <property type="match status" value="1"/>
</dbReference>
<dbReference type="SMART" id="SM00648">
    <property type="entry name" value="SWAP"/>
    <property type="match status" value="1"/>
</dbReference>
<dbReference type="OMA" id="ITYFCFT"/>
<evidence type="ECO:0000313" key="5">
    <source>
        <dbReference type="Proteomes" id="UP000076078"/>
    </source>
</evidence>
<evidence type="ECO:0000259" key="3">
    <source>
        <dbReference type="PROSITE" id="PS51192"/>
    </source>
</evidence>
<feature type="compositionally biased region" description="Acidic residues" evidence="1">
    <location>
        <begin position="277"/>
        <end position="297"/>
    </location>
</feature>
<feature type="region of interest" description="Disordered" evidence="1">
    <location>
        <begin position="1"/>
        <end position="321"/>
    </location>
</feature>
<dbReference type="Pfam" id="PF22679">
    <property type="entry name" value="T1R_D3-like"/>
    <property type="match status" value="1"/>
</dbReference>
<name>A0A151ZJ17_TIELA</name>
<feature type="region of interest" description="Disordered" evidence="1">
    <location>
        <begin position="1203"/>
        <end position="1222"/>
    </location>
</feature>
<dbReference type="SMART" id="SM00487">
    <property type="entry name" value="DEXDc"/>
    <property type="match status" value="1"/>
</dbReference>
<feature type="compositionally biased region" description="Polar residues" evidence="1">
    <location>
        <begin position="194"/>
        <end position="221"/>
    </location>
</feature>
<dbReference type="OrthoDB" id="2419400at2759"/>
<evidence type="ECO:0000256" key="1">
    <source>
        <dbReference type="SAM" id="MobiDB-lite"/>
    </source>
</evidence>
<dbReference type="SUPFAM" id="SSF109905">
    <property type="entry name" value="Surp module (SWAP domain)"/>
    <property type="match status" value="1"/>
</dbReference>
<accession>A0A151ZJ17</accession>
<dbReference type="Gene3D" id="1.10.10.790">
    <property type="entry name" value="Surp module"/>
    <property type="match status" value="1"/>
</dbReference>
<organism evidence="4 5">
    <name type="scientific">Tieghemostelium lacteum</name>
    <name type="common">Slime mold</name>
    <name type="synonym">Dictyostelium lacteum</name>
    <dbReference type="NCBI Taxonomy" id="361077"/>
    <lineage>
        <taxon>Eukaryota</taxon>
        <taxon>Amoebozoa</taxon>
        <taxon>Evosea</taxon>
        <taxon>Eumycetozoa</taxon>
        <taxon>Dictyostelia</taxon>
        <taxon>Dictyosteliales</taxon>
        <taxon>Raperosteliaceae</taxon>
        <taxon>Tieghemostelium</taxon>
    </lineage>
</organism>
<dbReference type="PROSITE" id="PS51192">
    <property type="entry name" value="HELICASE_ATP_BIND_1"/>
    <property type="match status" value="1"/>
</dbReference>
<feature type="compositionally biased region" description="Low complexity" evidence="1">
    <location>
        <begin position="418"/>
        <end position="434"/>
    </location>
</feature>
<dbReference type="STRING" id="361077.A0A151ZJ17"/>
<dbReference type="PANTHER" id="PTHR42927">
    <property type="entry name" value="HELICASE SUPERFAMILY 1 AND 2 DOMAIN-CONTAINING PROTEIN"/>
    <property type="match status" value="1"/>
</dbReference>
<feature type="compositionally biased region" description="Polar residues" evidence="1">
    <location>
        <begin position="1103"/>
        <end position="1113"/>
    </location>
</feature>
<dbReference type="InterPro" id="IPR011989">
    <property type="entry name" value="ARM-like"/>
</dbReference>
<dbReference type="Gene3D" id="1.25.10.10">
    <property type="entry name" value="Leucine-rich Repeat Variant"/>
    <property type="match status" value="1"/>
</dbReference>
<dbReference type="PANTHER" id="PTHR42927:SF2">
    <property type="entry name" value="HELICASE ATP-BINDING DOMAIN-CONTAINING PROTEIN"/>
    <property type="match status" value="1"/>
</dbReference>
<dbReference type="InterPro" id="IPR040980">
    <property type="entry name" value="SWI2_SNF2"/>
</dbReference>
<comment type="caution">
    <text evidence="4">The sequence shown here is derived from an EMBL/GenBank/DDBJ whole genome shotgun (WGS) entry which is preliminary data.</text>
</comment>
<dbReference type="InParanoid" id="A0A151ZJ17"/>
<feature type="compositionally biased region" description="Low complexity" evidence="1">
    <location>
        <begin position="144"/>
        <end position="160"/>
    </location>
</feature>
<dbReference type="SUPFAM" id="SSF52540">
    <property type="entry name" value="P-loop containing nucleoside triphosphate hydrolases"/>
    <property type="match status" value="1"/>
</dbReference>
<proteinExistence type="predicted"/>